<dbReference type="STRING" id="651662.SAMN04488069_110130"/>
<name>A0A1H3L818_9BACT</name>
<dbReference type="EMBL" id="FNOV01000010">
    <property type="protein sequence ID" value="SDY60088.1"/>
    <property type="molecule type" value="Genomic_DNA"/>
</dbReference>
<protein>
    <submittedName>
        <fullName evidence="1">Uncharacterized protein</fullName>
    </submittedName>
</protein>
<keyword evidence="2" id="KW-1185">Reference proteome</keyword>
<sequence>MKRRHFLPLTATAVASTALGYYAWDQAVVRTARHRANSAPGRYLSATTLAANQQQVAHDAAQQELAPGCAGTAPMCNTTATA</sequence>
<proteinExistence type="predicted"/>
<accession>A0A1H3L818</accession>
<evidence type="ECO:0000313" key="1">
    <source>
        <dbReference type="EMBL" id="SDY60088.1"/>
    </source>
</evidence>
<evidence type="ECO:0000313" key="2">
    <source>
        <dbReference type="Proteomes" id="UP000199249"/>
    </source>
</evidence>
<dbReference type="Proteomes" id="UP000199249">
    <property type="component" value="Unassembled WGS sequence"/>
</dbReference>
<organism evidence="1 2">
    <name type="scientific">Hymenobacter psychrophilus</name>
    <dbReference type="NCBI Taxonomy" id="651662"/>
    <lineage>
        <taxon>Bacteria</taxon>
        <taxon>Pseudomonadati</taxon>
        <taxon>Bacteroidota</taxon>
        <taxon>Cytophagia</taxon>
        <taxon>Cytophagales</taxon>
        <taxon>Hymenobacteraceae</taxon>
        <taxon>Hymenobacter</taxon>
    </lineage>
</organism>
<reference evidence="2" key="1">
    <citation type="submission" date="2016-10" db="EMBL/GenBank/DDBJ databases">
        <authorList>
            <person name="Varghese N."/>
            <person name="Submissions S."/>
        </authorList>
    </citation>
    <scope>NUCLEOTIDE SEQUENCE [LARGE SCALE GENOMIC DNA]</scope>
    <source>
        <strain evidence="2">CGMCC 1.8975</strain>
    </source>
</reference>
<gene>
    <name evidence="1" type="ORF">SAMN04488069_110130</name>
</gene>
<dbReference type="RefSeq" id="WP_092741710.1">
    <property type="nucleotide sequence ID" value="NZ_FNOV01000010.1"/>
</dbReference>
<dbReference type="AlphaFoldDB" id="A0A1H3L818"/>